<proteinExistence type="predicted"/>
<reference evidence="1 2" key="1">
    <citation type="journal article" date="2022" name="Nat. Plants">
        <title>Genomes of leafy and leafless Platanthera orchids illuminate the evolution of mycoheterotrophy.</title>
        <authorList>
            <person name="Li M.H."/>
            <person name="Liu K.W."/>
            <person name="Li Z."/>
            <person name="Lu H.C."/>
            <person name="Ye Q.L."/>
            <person name="Zhang D."/>
            <person name="Wang J.Y."/>
            <person name="Li Y.F."/>
            <person name="Zhong Z.M."/>
            <person name="Liu X."/>
            <person name="Yu X."/>
            <person name="Liu D.K."/>
            <person name="Tu X.D."/>
            <person name="Liu B."/>
            <person name="Hao Y."/>
            <person name="Liao X.Y."/>
            <person name="Jiang Y.T."/>
            <person name="Sun W.H."/>
            <person name="Chen J."/>
            <person name="Chen Y.Q."/>
            <person name="Ai Y."/>
            <person name="Zhai J.W."/>
            <person name="Wu S.S."/>
            <person name="Zhou Z."/>
            <person name="Hsiao Y.Y."/>
            <person name="Wu W.L."/>
            <person name="Chen Y.Y."/>
            <person name="Lin Y.F."/>
            <person name="Hsu J.L."/>
            <person name="Li C.Y."/>
            <person name="Wang Z.W."/>
            <person name="Zhao X."/>
            <person name="Zhong W.Y."/>
            <person name="Ma X.K."/>
            <person name="Ma L."/>
            <person name="Huang J."/>
            <person name="Chen G.Z."/>
            <person name="Huang M.Z."/>
            <person name="Huang L."/>
            <person name="Peng D.H."/>
            <person name="Luo Y.B."/>
            <person name="Zou S.Q."/>
            <person name="Chen S.P."/>
            <person name="Lan S."/>
            <person name="Tsai W.C."/>
            <person name="Van de Peer Y."/>
            <person name="Liu Z.J."/>
        </authorList>
    </citation>
    <scope>NUCLEOTIDE SEQUENCE [LARGE SCALE GENOMIC DNA]</scope>
    <source>
        <strain evidence="1">Lor288</strain>
    </source>
</reference>
<evidence type="ECO:0000313" key="2">
    <source>
        <dbReference type="Proteomes" id="UP001412067"/>
    </source>
</evidence>
<name>A0ABR2LLR1_9ASPA</name>
<accession>A0ABR2LLR1</accession>
<dbReference type="EMBL" id="JBBWWR010000018">
    <property type="protein sequence ID" value="KAK8944054.1"/>
    <property type="molecule type" value="Genomic_DNA"/>
</dbReference>
<sequence>MRSDGYDCYDSAPRFHHGPLGTRQPNSFAAESRKVMLDTVGPELQVLNATGNPIELNEDAHVCLTPDLLKAPSKEILPINFPDLAKDSRLPASSGAAPEFLTTINPVHDMLQIVDTAGEPFHEPTLLRARLAQPRHIFRVSFSPAILSIITFSPLNFSDGSPSSDFY</sequence>
<comment type="caution">
    <text evidence="1">The sequence shown here is derived from an EMBL/GenBank/DDBJ whole genome shotgun (WGS) entry which is preliminary data.</text>
</comment>
<organism evidence="1 2">
    <name type="scientific">Platanthera guangdongensis</name>
    <dbReference type="NCBI Taxonomy" id="2320717"/>
    <lineage>
        <taxon>Eukaryota</taxon>
        <taxon>Viridiplantae</taxon>
        <taxon>Streptophyta</taxon>
        <taxon>Embryophyta</taxon>
        <taxon>Tracheophyta</taxon>
        <taxon>Spermatophyta</taxon>
        <taxon>Magnoliopsida</taxon>
        <taxon>Liliopsida</taxon>
        <taxon>Asparagales</taxon>
        <taxon>Orchidaceae</taxon>
        <taxon>Orchidoideae</taxon>
        <taxon>Orchideae</taxon>
        <taxon>Orchidinae</taxon>
        <taxon>Platanthera</taxon>
    </lineage>
</organism>
<keyword evidence="2" id="KW-1185">Reference proteome</keyword>
<gene>
    <name evidence="1" type="ORF">KSP40_PGU017000</name>
</gene>
<dbReference type="Proteomes" id="UP001412067">
    <property type="component" value="Unassembled WGS sequence"/>
</dbReference>
<protein>
    <submittedName>
        <fullName evidence="1">Uncharacterized protein</fullName>
    </submittedName>
</protein>
<evidence type="ECO:0000313" key="1">
    <source>
        <dbReference type="EMBL" id="KAK8944054.1"/>
    </source>
</evidence>